<evidence type="ECO:0000313" key="2">
    <source>
        <dbReference type="Proteomes" id="UP000325313"/>
    </source>
</evidence>
<sequence length="107" mass="12231">RLPTNNTNGYPSGRLAARVFYSSVFMIRRSLTEPKSNGFSFLHFILRTSDCLPIIETCESHDPRRLRGSSNSSHNVQSFHLETDLQREISVIRFCSDEDGCSLRGRH</sequence>
<protein>
    <submittedName>
        <fullName evidence="1">Uncharacterized protein</fullName>
    </submittedName>
</protein>
<feature type="non-terminal residue" evidence="1">
    <location>
        <position position="1"/>
    </location>
</feature>
<reference evidence="1 2" key="1">
    <citation type="submission" date="2019-05" db="EMBL/GenBank/DDBJ databases">
        <title>Emergence of the Ug99 lineage of the wheat stem rust pathogen through somatic hybridization.</title>
        <authorList>
            <person name="Li F."/>
            <person name="Upadhyaya N.M."/>
            <person name="Sperschneider J."/>
            <person name="Matny O."/>
            <person name="Nguyen-Phuc H."/>
            <person name="Mago R."/>
            <person name="Raley C."/>
            <person name="Miller M.E."/>
            <person name="Silverstein K.A.T."/>
            <person name="Henningsen E."/>
            <person name="Hirsch C.D."/>
            <person name="Visser B."/>
            <person name="Pretorius Z.A."/>
            <person name="Steffenson B.J."/>
            <person name="Schwessinger B."/>
            <person name="Dodds P.N."/>
            <person name="Figueroa M."/>
        </authorList>
    </citation>
    <scope>NUCLEOTIDE SEQUENCE [LARGE SCALE GENOMIC DNA]</scope>
    <source>
        <strain evidence="1 2">Ug99</strain>
    </source>
</reference>
<dbReference type="EMBL" id="VDEP01000195">
    <property type="protein sequence ID" value="KAA1124977.1"/>
    <property type="molecule type" value="Genomic_DNA"/>
</dbReference>
<dbReference type="Proteomes" id="UP000325313">
    <property type="component" value="Unassembled WGS sequence"/>
</dbReference>
<comment type="caution">
    <text evidence="1">The sequence shown here is derived from an EMBL/GenBank/DDBJ whole genome shotgun (WGS) entry which is preliminary data.</text>
</comment>
<organism evidence="1 2">
    <name type="scientific">Puccinia graminis f. sp. tritici</name>
    <dbReference type="NCBI Taxonomy" id="56615"/>
    <lineage>
        <taxon>Eukaryota</taxon>
        <taxon>Fungi</taxon>
        <taxon>Dikarya</taxon>
        <taxon>Basidiomycota</taxon>
        <taxon>Pucciniomycotina</taxon>
        <taxon>Pucciniomycetes</taxon>
        <taxon>Pucciniales</taxon>
        <taxon>Pucciniaceae</taxon>
        <taxon>Puccinia</taxon>
    </lineage>
</organism>
<name>A0A5B0RH23_PUCGR</name>
<gene>
    <name evidence="1" type="ORF">PGTUg99_003366</name>
</gene>
<evidence type="ECO:0000313" key="1">
    <source>
        <dbReference type="EMBL" id="KAA1124977.1"/>
    </source>
</evidence>
<dbReference type="AlphaFoldDB" id="A0A5B0RH23"/>
<proteinExistence type="predicted"/>
<accession>A0A5B0RH23</accession>